<dbReference type="AlphaFoldDB" id="A0A6A2YE48"/>
<dbReference type="EMBL" id="VEPZ02001449">
    <property type="protein sequence ID" value="KAE8672287.1"/>
    <property type="molecule type" value="Genomic_DNA"/>
</dbReference>
<evidence type="ECO:0000256" key="4">
    <source>
        <dbReference type="ARBA" id="ARBA00023034"/>
    </source>
</evidence>
<dbReference type="NCBIfam" id="TIGR01627">
    <property type="entry name" value="A_thal_3515"/>
    <property type="match status" value="1"/>
</dbReference>
<accession>A0A6A2YE48</accession>
<evidence type="ECO:0000256" key="5">
    <source>
        <dbReference type="ARBA" id="ARBA00023136"/>
    </source>
</evidence>
<name>A0A6A2YE48_HIBSY</name>
<dbReference type="PANTHER" id="PTHR31444">
    <property type="entry name" value="OS11G0490100 PROTEIN"/>
    <property type="match status" value="1"/>
</dbReference>
<evidence type="ECO:0000313" key="8">
    <source>
        <dbReference type="Proteomes" id="UP000436088"/>
    </source>
</evidence>
<sequence>MKTTRCNQKLIITLGEGYDGSLKHQPEIGRSCQKDEVFGKETTPVFVFILSFLSILRLLKIVVTTTSHYSSRAATLSLPVQQECSSPSECSKERSNAPPVESGPPGTTTNATLLTPKEFTFSNLISKRAPCNLLVFGLQLQYFNLSSINAGGVTLFLEDDPYKIRQYKEDSNGTRIYKVQYQKPAKNAYKMLKHSKENPICAPRTSLLQQSTCKLALRNLPQVYQLKWDVVLVDGPSGEAPGRMTTIYTASVLARAGKTTDVVVHIHSTIEKWFSWEFLCEENLVSAKGKFWNFRISDQSNSTKFCTSEKVQIE</sequence>
<feature type="region of interest" description="Disordered" evidence="6">
    <location>
        <begin position="87"/>
        <end position="109"/>
    </location>
</feature>
<dbReference type="GO" id="GO:0000139">
    <property type="term" value="C:Golgi membrane"/>
    <property type="evidence" value="ECO:0007669"/>
    <property type="project" value="UniProtKB-SubCell"/>
</dbReference>
<protein>
    <submittedName>
        <fullName evidence="7">1-deoxy-D-xylulose 5-phosphate reductoisomerase</fullName>
    </submittedName>
</protein>
<evidence type="ECO:0000256" key="1">
    <source>
        <dbReference type="ARBA" id="ARBA00004194"/>
    </source>
</evidence>
<comment type="caution">
    <text evidence="7">The sequence shown here is derived from an EMBL/GenBank/DDBJ whole genome shotgun (WGS) entry which is preliminary data.</text>
</comment>
<organism evidence="7 8">
    <name type="scientific">Hibiscus syriacus</name>
    <name type="common">Rose of Sharon</name>
    <dbReference type="NCBI Taxonomy" id="106335"/>
    <lineage>
        <taxon>Eukaryota</taxon>
        <taxon>Viridiplantae</taxon>
        <taxon>Streptophyta</taxon>
        <taxon>Embryophyta</taxon>
        <taxon>Tracheophyta</taxon>
        <taxon>Spermatophyta</taxon>
        <taxon>Magnoliopsida</taxon>
        <taxon>eudicotyledons</taxon>
        <taxon>Gunneridae</taxon>
        <taxon>Pentapetalae</taxon>
        <taxon>rosids</taxon>
        <taxon>malvids</taxon>
        <taxon>Malvales</taxon>
        <taxon>Malvaceae</taxon>
        <taxon>Malvoideae</taxon>
        <taxon>Hibiscus</taxon>
    </lineage>
</organism>
<comment type="subcellular location">
    <subcellularLocation>
        <location evidence="1">Golgi apparatus membrane</location>
        <topology evidence="1">Single-pass membrane protein</topology>
    </subcellularLocation>
</comment>
<dbReference type="Pfam" id="PF21729">
    <property type="entry name" value="IRX15_IRX15L_GXM"/>
    <property type="match status" value="1"/>
</dbReference>
<evidence type="ECO:0000313" key="7">
    <source>
        <dbReference type="EMBL" id="KAE8672287.1"/>
    </source>
</evidence>
<reference evidence="7" key="1">
    <citation type="submission" date="2019-09" db="EMBL/GenBank/DDBJ databases">
        <title>Draft genome information of white flower Hibiscus syriacus.</title>
        <authorList>
            <person name="Kim Y.-M."/>
        </authorList>
    </citation>
    <scope>NUCLEOTIDE SEQUENCE [LARGE SCALE GENOMIC DNA]</scope>
    <source>
        <strain evidence="7">YM2019G1</strain>
    </source>
</reference>
<dbReference type="InterPro" id="IPR006514">
    <property type="entry name" value="IRX15/GXM/AGM"/>
</dbReference>
<evidence type="ECO:0000256" key="2">
    <source>
        <dbReference type="ARBA" id="ARBA00022692"/>
    </source>
</evidence>
<keyword evidence="5" id="KW-0472">Membrane</keyword>
<keyword evidence="8" id="KW-1185">Reference proteome</keyword>
<dbReference type="GO" id="GO:0045492">
    <property type="term" value="P:xylan biosynthetic process"/>
    <property type="evidence" value="ECO:0007669"/>
    <property type="project" value="InterPro"/>
</dbReference>
<keyword evidence="2" id="KW-0812">Transmembrane</keyword>
<gene>
    <name evidence="7" type="ORF">F3Y22_tig00111847pilonHSYRG00104</name>
</gene>
<keyword evidence="3" id="KW-1133">Transmembrane helix</keyword>
<keyword evidence="4" id="KW-0333">Golgi apparatus</keyword>
<proteinExistence type="predicted"/>
<dbReference type="Proteomes" id="UP000436088">
    <property type="component" value="Unassembled WGS sequence"/>
</dbReference>
<evidence type="ECO:0000256" key="6">
    <source>
        <dbReference type="SAM" id="MobiDB-lite"/>
    </source>
</evidence>
<dbReference type="GO" id="GO:0016853">
    <property type="term" value="F:isomerase activity"/>
    <property type="evidence" value="ECO:0007669"/>
    <property type="project" value="UniProtKB-KW"/>
</dbReference>
<evidence type="ECO:0000256" key="3">
    <source>
        <dbReference type="ARBA" id="ARBA00022989"/>
    </source>
</evidence>